<proteinExistence type="predicted"/>
<name>A0A8J4QL16_9ROSI</name>
<feature type="transmembrane region" description="Helical" evidence="1">
    <location>
        <begin position="66"/>
        <end position="84"/>
    </location>
</feature>
<reference evidence="2" key="1">
    <citation type="submission" date="2020-03" db="EMBL/GenBank/DDBJ databases">
        <title>Castanea mollissima Vanexum genome sequencing.</title>
        <authorList>
            <person name="Staton M."/>
        </authorList>
    </citation>
    <scope>NUCLEOTIDE SEQUENCE</scope>
    <source>
        <tissue evidence="2">Leaf</tissue>
    </source>
</reference>
<sequence length="85" mass="9453">MNSPDFTSKQLKLNLLPSKHQGRCHAFHTFGEPIKEGDKLTETSDCIPIISEARKDPLSTLYSERLLFLVAAFTVLVSYPSMLAG</sequence>
<dbReference type="Proteomes" id="UP000737018">
    <property type="component" value="Unassembled WGS sequence"/>
</dbReference>
<keyword evidence="3" id="KW-1185">Reference proteome</keyword>
<accession>A0A8J4QL16</accession>
<evidence type="ECO:0000313" key="3">
    <source>
        <dbReference type="Proteomes" id="UP000737018"/>
    </source>
</evidence>
<comment type="caution">
    <text evidence="2">The sequence shown here is derived from an EMBL/GenBank/DDBJ whole genome shotgun (WGS) entry which is preliminary data.</text>
</comment>
<gene>
    <name evidence="2" type="ORF">CMV_026802</name>
</gene>
<evidence type="ECO:0000313" key="2">
    <source>
        <dbReference type="EMBL" id="KAF3947003.1"/>
    </source>
</evidence>
<dbReference type="EMBL" id="JRKL02008298">
    <property type="protein sequence ID" value="KAF3947003.1"/>
    <property type="molecule type" value="Genomic_DNA"/>
</dbReference>
<keyword evidence="1" id="KW-0812">Transmembrane</keyword>
<dbReference type="AlphaFoldDB" id="A0A8J4QL16"/>
<keyword evidence="1" id="KW-0472">Membrane</keyword>
<organism evidence="2 3">
    <name type="scientific">Castanea mollissima</name>
    <name type="common">Chinese chestnut</name>
    <dbReference type="NCBI Taxonomy" id="60419"/>
    <lineage>
        <taxon>Eukaryota</taxon>
        <taxon>Viridiplantae</taxon>
        <taxon>Streptophyta</taxon>
        <taxon>Embryophyta</taxon>
        <taxon>Tracheophyta</taxon>
        <taxon>Spermatophyta</taxon>
        <taxon>Magnoliopsida</taxon>
        <taxon>eudicotyledons</taxon>
        <taxon>Gunneridae</taxon>
        <taxon>Pentapetalae</taxon>
        <taxon>rosids</taxon>
        <taxon>fabids</taxon>
        <taxon>Fagales</taxon>
        <taxon>Fagaceae</taxon>
        <taxon>Castanea</taxon>
    </lineage>
</organism>
<evidence type="ECO:0000256" key="1">
    <source>
        <dbReference type="SAM" id="Phobius"/>
    </source>
</evidence>
<protein>
    <submittedName>
        <fullName evidence="2">Uncharacterized protein</fullName>
    </submittedName>
</protein>
<keyword evidence="1" id="KW-1133">Transmembrane helix</keyword>